<evidence type="ECO:0000313" key="3">
    <source>
        <dbReference type="WBParaSite" id="nRc.2.0.1.t10836-RA"/>
    </source>
</evidence>
<accession>A0A915IC63</accession>
<dbReference type="AlphaFoldDB" id="A0A915IC63"/>
<sequence length="74" mass="8072">MYANKPQAKCTRPPSTSHSECSKTASEQTTKCCEQWAKQRAKSKEQKLAGHASSSTGGRSQPKVTPMKQSSTRT</sequence>
<evidence type="ECO:0000256" key="1">
    <source>
        <dbReference type="SAM" id="MobiDB-lite"/>
    </source>
</evidence>
<reference evidence="3" key="1">
    <citation type="submission" date="2022-11" db="UniProtKB">
        <authorList>
            <consortium name="WormBaseParasite"/>
        </authorList>
    </citation>
    <scope>IDENTIFICATION</scope>
</reference>
<feature type="compositionally biased region" description="Polar residues" evidence="1">
    <location>
        <begin position="13"/>
        <end position="32"/>
    </location>
</feature>
<feature type="compositionally biased region" description="Polar residues" evidence="1">
    <location>
        <begin position="52"/>
        <end position="74"/>
    </location>
</feature>
<name>A0A915IC63_ROMCU</name>
<evidence type="ECO:0000313" key="2">
    <source>
        <dbReference type="Proteomes" id="UP000887565"/>
    </source>
</evidence>
<feature type="region of interest" description="Disordered" evidence="1">
    <location>
        <begin position="1"/>
        <end position="74"/>
    </location>
</feature>
<keyword evidence="2" id="KW-1185">Reference proteome</keyword>
<organism evidence="2 3">
    <name type="scientific">Romanomermis culicivorax</name>
    <name type="common">Nematode worm</name>
    <dbReference type="NCBI Taxonomy" id="13658"/>
    <lineage>
        <taxon>Eukaryota</taxon>
        <taxon>Metazoa</taxon>
        <taxon>Ecdysozoa</taxon>
        <taxon>Nematoda</taxon>
        <taxon>Enoplea</taxon>
        <taxon>Dorylaimia</taxon>
        <taxon>Mermithida</taxon>
        <taxon>Mermithoidea</taxon>
        <taxon>Mermithidae</taxon>
        <taxon>Romanomermis</taxon>
    </lineage>
</organism>
<protein>
    <submittedName>
        <fullName evidence="3">Uncharacterized protein</fullName>
    </submittedName>
</protein>
<dbReference type="Proteomes" id="UP000887565">
    <property type="component" value="Unplaced"/>
</dbReference>
<proteinExistence type="predicted"/>
<dbReference type="WBParaSite" id="nRc.2.0.1.t10836-RA">
    <property type="protein sequence ID" value="nRc.2.0.1.t10836-RA"/>
    <property type="gene ID" value="nRc.2.0.1.g10836"/>
</dbReference>